<sequence length="99" mass="12004">MDFFYGSMLHKLFIVLYSTLIIYGFYLVLKEKSDMEKRIKEKINKQYKTEIIVEVDEEEKYMLKNLASDYGYSNIEEFMVSILNKEIDRENYDEDDNKL</sequence>
<dbReference type="OrthoDB" id="9949187at2"/>
<evidence type="ECO:0000256" key="1">
    <source>
        <dbReference type="SAM" id="Phobius"/>
    </source>
</evidence>
<keyword evidence="1" id="KW-1133">Transmembrane helix</keyword>
<evidence type="ECO:0000313" key="2">
    <source>
        <dbReference type="EMBL" id="CUO66265.1"/>
    </source>
</evidence>
<proteinExistence type="predicted"/>
<name>A0A173W6A5_9CLOT</name>
<organism evidence="2 3">
    <name type="scientific">Clostridium disporicum</name>
    <dbReference type="NCBI Taxonomy" id="84024"/>
    <lineage>
        <taxon>Bacteria</taxon>
        <taxon>Bacillati</taxon>
        <taxon>Bacillota</taxon>
        <taxon>Clostridia</taxon>
        <taxon>Eubacteriales</taxon>
        <taxon>Clostridiaceae</taxon>
        <taxon>Clostridium</taxon>
    </lineage>
</organism>
<dbReference type="EMBL" id="CYZV01000038">
    <property type="protein sequence ID" value="CUO66265.1"/>
    <property type="molecule type" value="Genomic_DNA"/>
</dbReference>
<gene>
    <name evidence="2" type="ORF">ERS852470_02987</name>
</gene>
<dbReference type="RefSeq" id="WP_042398620.1">
    <property type="nucleotide sequence ID" value="NZ_CYZV01000038.1"/>
</dbReference>
<evidence type="ECO:0000313" key="3">
    <source>
        <dbReference type="Proteomes" id="UP000095558"/>
    </source>
</evidence>
<keyword evidence="1" id="KW-0812">Transmembrane</keyword>
<keyword evidence="1" id="KW-0472">Membrane</keyword>
<feature type="transmembrane region" description="Helical" evidence="1">
    <location>
        <begin position="12"/>
        <end position="29"/>
    </location>
</feature>
<dbReference type="AlphaFoldDB" id="A0A173W6A5"/>
<dbReference type="Proteomes" id="UP000095558">
    <property type="component" value="Unassembled WGS sequence"/>
</dbReference>
<accession>A0A173W6A5</accession>
<protein>
    <submittedName>
        <fullName evidence="2">Uncharacterized protein</fullName>
    </submittedName>
</protein>
<reference evidence="2 3" key="1">
    <citation type="submission" date="2015-09" db="EMBL/GenBank/DDBJ databases">
        <authorList>
            <consortium name="Pathogen Informatics"/>
        </authorList>
    </citation>
    <scope>NUCLEOTIDE SEQUENCE [LARGE SCALE GENOMIC DNA]</scope>
    <source>
        <strain evidence="2 3">2789STDY5834855</strain>
    </source>
</reference>